<evidence type="ECO:0000256" key="1">
    <source>
        <dbReference type="ARBA" id="ARBA00023015"/>
    </source>
</evidence>
<keyword evidence="3" id="KW-0804">Transcription</keyword>
<dbReference type="SMART" id="SM00347">
    <property type="entry name" value="HTH_MARR"/>
    <property type="match status" value="1"/>
</dbReference>
<dbReference type="GO" id="GO:0003677">
    <property type="term" value="F:DNA binding"/>
    <property type="evidence" value="ECO:0007669"/>
    <property type="project" value="UniProtKB-KW"/>
</dbReference>
<evidence type="ECO:0000313" key="6">
    <source>
        <dbReference type="EMBL" id="AAK81502.1"/>
    </source>
</evidence>
<dbReference type="SUPFAM" id="SSF46785">
    <property type="entry name" value="Winged helix' DNA-binding domain"/>
    <property type="match status" value="1"/>
</dbReference>
<dbReference type="PANTHER" id="PTHR42756:SF1">
    <property type="entry name" value="TRANSCRIPTIONAL REPRESSOR OF EMRAB OPERON"/>
    <property type="match status" value="1"/>
</dbReference>
<dbReference type="InterPro" id="IPR036390">
    <property type="entry name" value="WH_DNA-bd_sf"/>
</dbReference>
<dbReference type="PRINTS" id="PR00598">
    <property type="entry name" value="HTHMARR"/>
</dbReference>
<dbReference type="PIR" id="C97339">
    <property type="entry name" value="C97339"/>
</dbReference>
<keyword evidence="1" id="KW-0805">Transcription regulation</keyword>
<dbReference type="Proteomes" id="UP000000814">
    <property type="component" value="Chromosome"/>
</dbReference>
<dbReference type="eggNOG" id="COG1846">
    <property type="taxonomic scope" value="Bacteria"/>
</dbReference>
<gene>
    <name evidence="6" type="ordered locus">CA_C3579</name>
</gene>
<dbReference type="Pfam" id="PF12802">
    <property type="entry name" value="MarR_2"/>
    <property type="match status" value="1"/>
</dbReference>
<dbReference type="PANTHER" id="PTHR42756">
    <property type="entry name" value="TRANSCRIPTIONAL REGULATOR, MARR"/>
    <property type="match status" value="1"/>
</dbReference>
<proteinExistence type="predicted"/>
<evidence type="ECO:0000256" key="2">
    <source>
        <dbReference type="ARBA" id="ARBA00023125"/>
    </source>
</evidence>
<dbReference type="PROSITE" id="PS50995">
    <property type="entry name" value="HTH_MARR_2"/>
    <property type="match status" value="1"/>
</dbReference>
<dbReference type="OrthoDB" id="5461037at2"/>
<dbReference type="RefSeq" id="WP_010966842.1">
    <property type="nucleotide sequence ID" value="NC_003030.1"/>
</dbReference>
<sequence>MDRTITIINETLVELFNDILTIEQTALKQGGFNDLSVTEVHTIEAIGMYVPRTMSEVAATLGITVGTLTTAVGNLVKKGYVKRERSEEDRRVVKIALTKRGKLAYRIHAKFHSDMVKETVKGLSKEEERVLTSALEKLNRFFRDKYHIKNCKKD</sequence>
<dbReference type="STRING" id="272562.CA_C3579"/>
<evidence type="ECO:0000259" key="5">
    <source>
        <dbReference type="PROSITE" id="PS50995"/>
    </source>
</evidence>
<dbReference type="Gene3D" id="1.10.10.10">
    <property type="entry name" value="Winged helix-like DNA-binding domain superfamily/Winged helix DNA-binding domain"/>
    <property type="match status" value="1"/>
</dbReference>
<organism evidence="6 7">
    <name type="scientific">Clostridium acetobutylicum (strain ATCC 824 / DSM 792 / JCM 1419 / IAM 19013 / LMG 5710 / NBRC 13948 / NRRL B-527 / VKM B-1787 / 2291 / W)</name>
    <dbReference type="NCBI Taxonomy" id="272562"/>
    <lineage>
        <taxon>Bacteria</taxon>
        <taxon>Bacillati</taxon>
        <taxon>Bacillota</taxon>
        <taxon>Clostridia</taxon>
        <taxon>Eubacteriales</taxon>
        <taxon>Clostridiaceae</taxon>
        <taxon>Clostridium</taxon>
    </lineage>
</organism>
<dbReference type="GeneID" id="45000069"/>
<evidence type="ECO:0000313" key="7">
    <source>
        <dbReference type="Proteomes" id="UP000000814"/>
    </source>
</evidence>
<dbReference type="GO" id="GO:0003700">
    <property type="term" value="F:DNA-binding transcription factor activity"/>
    <property type="evidence" value="ECO:0007669"/>
    <property type="project" value="InterPro"/>
</dbReference>
<name>Q97DA1_CLOAB</name>
<reference evidence="6 7" key="1">
    <citation type="journal article" date="2001" name="J. Bacteriol.">
        <title>Genome sequence and comparative analysis of the solvent-producing bacterium Clostridium acetobutylicum.</title>
        <authorList>
            <person name="Nolling J."/>
            <person name="Breton G."/>
            <person name="Omelchenko M.V."/>
            <person name="Makarova K.S."/>
            <person name="Zeng Q."/>
            <person name="Gibson R."/>
            <person name="Lee H.M."/>
            <person name="Dubois J."/>
            <person name="Qiu D."/>
            <person name="Hitti J."/>
            <person name="Wolf Y.I."/>
            <person name="Tatusov R.L."/>
            <person name="Sabathe F."/>
            <person name="Doucette-Stamm L."/>
            <person name="Soucaille P."/>
            <person name="Daly M.J."/>
            <person name="Bennett G.N."/>
            <person name="Koonin E.V."/>
            <person name="Smith D.R."/>
        </authorList>
    </citation>
    <scope>NUCLEOTIDE SEQUENCE [LARGE SCALE GENOMIC DNA]</scope>
    <source>
        <strain evidence="7">ATCC 824 / DSM 792 / JCM 1419 / LMG 5710 / VKM B-1787</strain>
    </source>
</reference>
<dbReference type="InterPro" id="IPR000835">
    <property type="entry name" value="HTH_MarR-typ"/>
</dbReference>
<keyword evidence="4" id="KW-1133">Transmembrane helix</keyword>
<feature type="domain" description="HTH marR-type" evidence="5">
    <location>
        <begin position="1"/>
        <end position="140"/>
    </location>
</feature>
<evidence type="ECO:0000256" key="4">
    <source>
        <dbReference type="SAM" id="Phobius"/>
    </source>
</evidence>
<dbReference type="KEGG" id="cac:CA_C3579"/>
<dbReference type="AlphaFoldDB" id="Q97DA1"/>
<dbReference type="InterPro" id="IPR036388">
    <property type="entry name" value="WH-like_DNA-bd_sf"/>
</dbReference>
<dbReference type="HOGENOM" id="CLU_083287_11_1_9"/>
<protein>
    <submittedName>
        <fullName evidence="6">Transcriptional regulator, MarR/EmrR family</fullName>
    </submittedName>
</protein>
<keyword evidence="7" id="KW-1185">Reference proteome</keyword>
<accession>Q97DA1</accession>
<dbReference type="EMBL" id="AE001437">
    <property type="protein sequence ID" value="AAK81502.1"/>
    <property type="molecule type" value="Genomic_DNA"/>
</dbReference>
<evidence type="ECO:0000256" key="3">
    <source>
        <dbReference type="ARBA" id="ARBA00023163"/>
    </source>
</evidence>
<keyword evidence="4" id="KW-0812">Transmembrane</keyword>
<feature type="transmembrane region" description="Helical" evidence="4">
    <location>
        <begin position="57"/>
        <end position="76"/>
    </location>
</feature>
<keyword evidence="4" id="KW-0472">Membrane</keyword>
<dbReference type="PATRIC" id="fig|272562.8.peg.3768"/>
<keyword evidence="2" id="KW-0238">DNA-binding</keyword>